<dbReference type="AlphaFoldDB" id="A0A6P7SGQ1"/>
<keyword evidence="6" id="KW-0808">Transferase</keyword>
<dbReference type="PANTHER" id="PTHR44329">
    <property type="entry name" value="SERINE/THREONINE-PROTEIN KINASE TNNI3K-RELATED"/>
    <property type="match status" value="1"/>
</dbReference>
<feature type="compositionally biased region" description="Polar residues" evidence="16">
    <location>
        <begin position="1109"/>
        <end position="1126"/>
    </location>
</feature>
<feature type="compositionally biased region" description="Low complexity" evidence="16">
    <location>
        <begin position="185"/>
        <end position="194"/>
    </location>
</feature>
<feature type="compositionally biased region" description="Polar residues" evidence="16">
    <location>
        <begin position="1087"/>
        <end position="1097"/>
    </location>
</feature>
<keyword evidence="4 13" id="KW-0728">SH3 domain</keyword>
<dbReference type="PRINTS" id="PR00452">
    <property type="entry name" value="SH3DOMAIN"/>
</dbReference>
<keyword evidence="7" id="KW-0677">Repeat</keyword>
<evidence type="ECO:0000256" key="4">
    <source>
        <dbReference type="ARBA" id="ARBA00022443"/>
    </source>
</evidence>
<dbReference type="InterPro" id="IPR051681">
    <property type="entry name" value="Ser/Thr_Kinases-Pseudokinases"/>
</dbReference>
<dbReference type="RefSeq" id="XP_029637604.1">
    <property type="nucleotide sequence ID" value="XM_029781744.2"/>
</dbReference>
<feature type="coiled-coil region" evidence="15">
    <location>
        <begin position="591"/>
        <end position="625"/>
    </location>
</feature>
<dbReference type="GO" id="GO:0004706">
    <property type="term" value="F:JUN kinase kinase kinase activity"/>
    <property type="evidence" value="ECO:0007669"/>
    <property type="project" value="TreeGrafter"/>
</dbReference>
<dbReference type="KEGG" id="osn:115212919"/>
<dbReference type="InterPro" id="IPR001452">
    <property type="entry name" value="SH3_domain"/>
</dbReference>
<dbReference type="Pfam" id="PF07714">
    <property type="entry name" value="PK_Tyr_Ser-Thr"/>
    <property type="match status" value="1"/>
</dbReference>
<dbReference type="InterPro" id="IPR036028">
    <property type="entry name" value="SH3-like_dom_sf"/>
</dbReference>
<evidence type="ECO:0000313" key="19">
    <source>
        <dbReference type="Proteomes" id="UP000515154"/>
    </source>
</evidence>
<dbReference type="PROSITE" id="PS00108">
    <property type="entry name" value="PROTEIN_KINASE_ST"/>
    <property type="match status" value="1"/>
</dbReference>
<dbReference type="FunFam" id="3.30.200.20:FF:000085">
    <property type="entry name" value="Mitogen-activated protein kinase kinase kinase"/>
    <property type="match status" value="1"/>
</dbReference>
<feature type="region of interest" description="Disordered" evidence="16">
    <location>
        <begin position="986"/>
        <end position="1045"/>
    </location>
</feature>
<feature type="compositionally biased region" description="Polar residues" evidence="16">
    <location>
        <begin position="986"/>
        <end position="1012"/>
    </location>
</feature>
<evidence type="ECO:0000256" key="2">
    <source>
        <dbReference type="ARBA" id="ARBA00006529"/>
    </source>
</evidence>
<comment type="cofactor">
    <cofactor evidence="1">
        <name>Mg(2+)</name>
        <dbReference type="ChEBI" id="CHEBI:18420"/>
    </cofactor>
</comment>
<dbReference type="SMART" id="SM00220">
    <property type="entry name" value="S_TKc"/>
    <property type="match status" value="1"/>
</dbReference>
<feature type="region of interest" description="Disordered" evidence="16">
    <location>
        <begin position="181"/>
        <end position="236"/>
    </location>
</feature>
<dbReference type="InterPro" id="IPR000719">
    <property type="entry name" value="Prot_kinase_dom"/>
</dbReference>
<dbReference type="Proteomes" id="UP000515154">
    <property type="component" value="Linkage group LG6"/>
</dbReference>
<feature type="compositionally biased region" description="Basic and acidic residues" evidence="16">
    <location>
        <begin position="139"/>
        <end position="166"/>
    </location>
</feature>
<feature type="compositionally biased region" description="Polar residues" evidence="16">
    <location>
        <begin position="215"/>
        <end position="225"/>
    </location>
</feature>
<dbReference type="Pfam" id="PF00018">
    <property type="entry name" value="SH3_1"/>
    <property type="match status" value="1"/>
</dbReference>
<dbReference type="InterPro" id="IPR011009">
    <property type="entry name" value="Kinase-like_dom_sf"/>
</dbReference>
<dbReference type="GO" id="GO:0005524">
    <property type="term" value="F:ATP binding"/>
    <property type="evidence" value="ECO:0007669"/>
    <property type="project" value="UniProtKB-UniRule"/>
</dbReference>
<evidence type="ECO:0000256" key="6">
    <source>
        <dbReference type="ARBA" id="ARBA00022679"/>
    </source>
</evidence>
<evidence type="ECO:0000256" key="9">
    <source>
        <dbReference type="ARBA" id="ARBA00022777"/>
    </source>
</evidence>
<comment type="catalytic activity">
    <reaction evidence="11">
        <text>L-threonyl-[protein] + ATP = O-phospho-L-threonyl-[protein] + ADP + H(+)</text>
        <dbReference type="Rhea" id="RHEA:46608"/>
        <dbReference type="Rhea" id="RHEA-COMP:11060"/>
        <dbReference type="Rhea" id="RHEA-COMP:11605"/>
        <dbReference type="ChEBI" id="CHEBI:15378"/>
        <dbReference type="ChEBI" id="CHEBI:30013"/>
        <dbReference type="ChEBI" id="CHEBI:30616"/>
        <dbReference type="ChEBI" id="CHEBI:61977"/>
        <dbReference type="ChEBI" id="CHEBI:456216"/>
        <dbReference type="EC" id="2.7.11.25"/>
    </reaction>
</comment>
<reference evidence="20" key="1">
    <citation type="submission" date="2025-08" db="UniProtKB">
        <authorList>
            <consortium name="RefSeq"/>
        </authorList>
    </citation>
    <scope>IDENTIFICATION</scope>
</reference>
<dbReference type="SUPFAM" id="SSF56112">
    <property type="entry name" value="Protein kinase-like (PK-like)"/>
    <property type="match status" value="1"/>
</dbReference>
<evidence type="ECO:0000256" key="15">
    <source>
        <dbReference type="SAM" id="Coils"/>
    </source>
</evidence>
<keyword evidence="9" id="KW-0418">Kinase</keyword>
<keyword evidence="15" id="KW-0175">Coiled coil</keyword>
<dbReference type="Gene3D" id="2.30.30.40">
    <property type="entry name" value="SH3 Domains"/>
    <property type="match status" value="1"/>
</dbReference>
<accession>A0A6P7SGQ1</accession>
<dbReference type="Gene3D" id="3.30.200.20">
    <property type="entry name" value="Phosphorylase Kinase, domain 1"/>
    <property type="match status" value="1"/>
</dbReference>
<evidence type="ECO:0000256" key="14">
    <source>
        <dbReference type="PROSITE-ProRule" id="PRU10141"/>
    </source>
</evidence>
<feature type="domain" description="Protein kinase" evidence="18">
    <location>
        <begin position="311"/>
        <end position="580"/>
    </location>
</feature>
<proteinExistence type="inferred from homology"/>
<dbReference type="SMART" id="SM00326">
    <property type="entry name" value="SH3"/>
    <property type="match status" value="1"/>
</dbReference>
<gene>
    <name evidence="20" type="primary">LOC115212919</name>
</gene>
<dbReference type="InterPro" id="IPR017441">
    <property type="entry name" value="Protein_kinase_ATP_BS"/>
</dbReference>
<keyword evidence="5" id="KW-0723">Serine/threonine-protein kinase</keyword>
<feature type="binding site" evidence="14">
    <location>
        <position position="338"/>
    </location>
    <ligand>
        <name>ATP</name>
        <dbReference type="ChEBI" id="CHEBI:30616"/>
    </ligand>
</feature>
<protein>
    <recommendedName>
        <fullName evidence="3">mitogen-activated protein kinase kinase kinase</fullName>
        <ecNumber evidence="3">2.7.11.25</ecNumber>
    </recommendedName>
</protein>
<evidence type="ECO:0000256" key="11">
    <source>
        <dbReference type="ARBA" id="ARBA00047559"/>
    </source>
</evidence>
<comment type="catalytic activity">
    <reaction evidence="12">
        <text>L-seryl-[protein] + ATP = O-phospho-L-seryl-[protein] + ADP + H(+)</text>
        <dbReference type="Rhea" id="RHEA:17989"/>
        <dbReference type="Rhea" id="RHEA-COMP:9863"/>
        <dbReference type="Rhea" id="RHEA-COMP:11604"/>
        <dbReference type="ChEBI" id="CHEBI:15378"/>
        <dbReference type="ChEBI" id="CHEBI:29999"/>
        <dbReference type="ChEBI" id="CHEBI:30616"/>
        <dbReference type="ChEBI" id="CHEBI:83421"/>
        <dbReference type="ChEBI" id="CHEBI:456216"/>
        <dbReference type="EC" id="2.7.11.25"/>
    </reaction>
</comment>
<organism evidence="19 20">
    <name type="scientific">Octopus sinensis</name>
    <name type="common">East Asian common octopus</name>
    <dbReference type="NCBI Taxonomy" id="2607531"/>
    <lineage>
        <taxon>Eukaryota</taxon>
        <taxon>Metazoa</taxon>
        <taxon>Spiralia</taxon>
        <taxon>Lophotrochozoa</taxon>
        <taxon>Mollusca</taxon>
        <taxon>Cephalopoda</taxon>
        <taxon>Coleoidea</taxon>
        <taxon>Octopodiformes</taxon>
        <taxon>Octopoda</taxon>
        <taxon>Incirrata</taxon>
        <taxon>Octopodidae</taxon>
        <taxon>Octopus</taxon>
    </lineage>
</organism>
<evidence type="ECO:0000256" key="8">
    <source>
        <dbReference type="ARBA" id="ARBA00022741"/>
    </source>
</evidence>
<dbReference type="InterPro" id="IPR008271">
    <property type="entry name" value="Ser/Thr_kinase_AS"/>
</dbReference>
<keyword evidence="10 14" id="KW-0067">ATP-binding</keyword>
<feature type="region of interest" description="Disordered" evidence="16">
    <location>
        <begin position="700"/>
        <end position="719"/>
    </location>
</feature>
<evidence type="ECO:0000259" key="18">
    <source>
        <dbReference type="PROSITE" id="PS50011"/>
    </source>
</evidence>
<keyword evidence="8 14" id="KW-0547">Nucleotide-binding</keyword>
<feature type="region of interest" description="Disordered" evidence="16">
    <location>
        <begin position="862"/>
        <end position="898"/>
    </location>
</feature>
<feature type="compositionally biased region" description="Low complexity" evidence="16">
    <location>
        <begin position="700"/>
        <end position="711"/>
    </location>
</feature>
<dbReference type="FunFam" id="1.10.510.10:FF:000076">
    <property type="entry name" value="Mitogen-activated protein kinase kinase kinase"/>
    <property type="match status" value="1"/>
</dbReference>
<dbReference type="InterPro" id="IPR001245">
    <property type="entry name" value="Ser-Thr/Tyr_kinase_cat_dom"/>
</dbReference>
<dbReference type="Gene3D" id="1.10.510.10">
    <property type="entry name" value="Transferase(Phosphotransferase) domain 1"/>
    <property type="match status" value="1"/>
</dbReference>
<evidence type="ECO:0000256" key="7">
    <source>
        <dbReference type="ARBA" id="ARBA00022737"/>
    </source>
</evidence>
<dbReference type="PANTHER" id="PTHR44329:SF293">
    <property type="entry name" value="MITOGEN-ACTIVATED PROTEIN KINASE KINASE KINASE"/>
    <property type="match status" value="1"/>
</dbReference>
<evidence type="ECO:0000256" key="1">
    <source>
        <dbReference type="ARBA" id="ARBA00001946"/>
    </source>
</evidence>
<dbReference type="PROSITE" id="PS50002">
    <property type="entry name" value="SH3"/>
    <property type="match status" value="1"/>
</dbReference>
<evidence type="ECO:0000256" key="12">
    <source>
        <dbReference type="ARBA" id="ARBA00048329"/>
    </source>
</evidence>
<evidence type="ECO:0000313" key="20">
    <source>
        <dbReference type="RefSeq" id="XP_029637604.1"/>
    </source>
</evidence>
<feature type="region of interest" description="Disordered" evidence="16">
    <location>
        <begin position="1064"/>
        <end position="1126"/>
    </location>
</feature>
<feature type="compositionally biased region" description="Polar residues" evidence="16">
    <location>
        <begin position="866"/>
        <end position="875"/>
    </location>
</feature>
<sequence>MPSAATTSNWALVNTFLSVTLTNINTLSPTDSFTAQSFSTQNNNSCCEDTNNNISSSSSSVSSTCCPVSAHSCGQCPSKSGVGWGQVWFRLCPKNLLPQPKVCNWLTGSMETGTRTGSSNDKQVNKPIYHHHHHHHHYQNQDERNTDGDSRGGEEDGRNKFGGRKDSSGYFSGALKGCTGQINNSSGSGVSASGTEDDSDVEHPHHHHHHHQVLYSHSMSTNQGHHQPPLQQPTRSSSMLTALYDYEPSRIDELKLHRGEQVELLSKDTESGDDGWWTGRVNNLVGVFPSEFVTDKKITAEGPPEIDFSELKLEDIIGVGGFGKVYRGTWKQEEVAVKLARQDPDEPVNERMQNVHQEAKLFWLLNHKNIAALKGVCLKEPNLCLVMEYAAGGSLNRVLSGGRRIPPDILLDWARQIAQGMQYLHEDAPLSLIHRDLKSSNILLKEKIEENDLQHKTLKITDFGLAREVCKTTRMSAAGTYAWMAPEVIKMSKFSKNSDVWSYGVVLWELLTGEIPYKGIDALGVAYGVAVNKLTLPLPSTCPAMFSELMTHCWRQEPHERPSFCQILKQLEEIASSSFMTTPQDSFHTMQEDWRQEIEHMFDELRSKEKELRNREEELTKAAVQQKIQEELLKKREQELAEREIDLVQRELNVMFLQQDINKPTPKKRKDKFRMFRNRPDIGGKTISVPSNFQHKITVQQEQSSYQNYSNPDSPPLQSQQAAPLRLRAIAFPVDGVKGKTWGPSSVQKDRHQRTSVDFAGGRWSKSTPNLEKSLSQLGGHSNMGALMELYDDEDIWPIDLDRFGIPPTMRTPSTSSPVDGSTLKRFSVRKQCDVELYNMAAILAVFGAGYDIRISNKGAVHPNAHTPTDSSPWRSANEGRVGPARKDSTYKGQDPYFPPMWNQVASATEGDYKAPSGGHNSYTHNTYHGVPTRYRPTPSFDKPIHFCEQPSSELSQNEAEMYPGTSQASSESVLISLASEKYNPSAFQRQSSEGSNYDSARTSKPPSTHRLSVTFEDEQNPDYKLPTYTHKRTPSNTSTASNPAHDYESYHLTERWVQDTQPLPPKWGYSSRPVEPPSTLDLGRQPTPSGWYSNQPHAPYTQRRDSPYESTPYGSTRSRLSPGNISPHNLLDIDVEGQSQDSTQPLMESQMMYSRNRVPNISELEKEFL</sequence>
<dbReference type="CDD" id="cd14061">
    <property type="entry name" value="STKc_MLK"/>
    <property type="match status" value="1"/>
</dbReference>
<feature type="region of interest" description="Disordered" evidence="16">
    <location>
        <begin position="131"/>
        <end position="166"/>
    </location>
</feature>
<evidence type="ECO:0000256" key="16">
    <source>
        <dbReference type="SAM" id="MobiDB-lite"/>
    </source>
</evidence>
<evidence type="ECO:0000256" key="5">
    <source>
        <dbReference type="ARBA" id="ARBA00022527"/>
    </source>
</evidence>
<dbReference type="EC" id="2.7.11.25" evidence="3"/>
<dbReference type="SUPFAM" id="SSF50044">
    <property type="entry name" value="SH3-domain"/>
    <property type="match status" value="1"/>
</dbReference>
<keyword evidence="19" id="KW-1185">Reference proteome</keyword>
<name>A0A6P7SGQ1_9MOLL</name>
<evidence type="ECO:0000259" key="17">
    <source>
        <dbReference type="PROSITE" id="PS50002"/>
    </source>
</evidence>
<dbReference type="PROSITE" id="PS50011">
    <property type="entry name" value="PROTEIN_KINASE_DOM"/>
    <property type="match status" value="1"/>
</dbReference>
<evidence type="ECO:0000256" key="10">
    <source>
        <dbReference type="ARBA" id="ARBA00022840"/>
    </source>
</evidence>
<evidence type="ECO:0000256" key="13">
    <source>
        <dbReference type="PROSITE-ProRule" id="PRU00192"/>
    </source>
</evidence>
<dbReference type="PRINTS" id="PR00109">
    <property type="entry name" value="TYRKINASE"/>
</dbReference>
<evidence type="ECO:0000256" key="3">
    <source>
        <dbReference type="ARBA" id="ARBA00012406"/>
    </source>
</evidence>
<dbReference type="PROSITE" id="PS00107">
    <property type="entry name" value="PROTEIN_KINASE_ATP"/>
    <property type="match status" value="1"/>
</dbReference>
<feature type="domain" description="SH3" evidence="17">
    <location>
        <begin position="235"/>
        <end position="298"/>
    </location>
</feature>
<comment type="similarity">
    <text evidence="2">Belongs to the protein kinase superfamily. STE Ser/Thr protein kinase family. MAP kinase kinase kinase subfamily.</text>
</comment>